<evidence type="ECO:0000259" key="4">
    <source>
        <dbReference type="PROSITE" id="PS01180"/>
    </source>
</evidence>
<gene>
    <name evidence="5" type="primary">AUGUSTUS-3.0.2_13670</name>
    <name evidence="5" type="ORF">TcasGA2_TC013670</name>
</gene>
<dbReference type="InterPro" id="IPR000859">
    <property type="entry name" value="CUB_dom"/>
</dbReference>
<feature type="signal peptide" evidence="3">
    <location>
        <begin position="1"/>
        <end position="24"/>
    </location>
</feature>
<dbReference type="InterPro" id="IPR035914">
    <property type="entry name" value="Sperma_CUB_dom_sf"/>
</dbReference>
<feature type="domain" description="CUB" evidence="4">
    <location>
        <begin position="32"/>
        <end position="138"/>
    </location>
</feature>
<dbReference type="OrthoDB" id="6369184at2759"/>
<feature type="domain" description="CUB" evidence="4">
    <location>
        <begin position="177"/>
        <end position="240"/>
    </location>
</feature>
<dbReference type="SUPFAM" id="SSF49854">
    <property type="entry name" value="Spermadhesin, CUB domain"/>
    <property type="match status" value="3"/>
</dbReference>
<keyword evidence="1" id="KW-1015">Disulfide bond</keyword>
<feature type="domain" description="CUB" evidence="4">
    <location>
        <begin position="411"/>
        <end position="534"/>
    </location>
</feature>
<keyword evidence="3" id="KW-0732">Signal</keyword>
<dbReference type="HOGENOM" id="CLU_426010_0_0_1"/>
<dbReference type="AlphaFoldDB" id="D6WKF5"/>
<sequence>MNNLNLVTVFTVLCCAASFGHNQSARNFNSDCGQVFTQKQFVIESPGYPSNYPPDFECSYLVKGPTCPTRFSLQFVDFSIEESLGCYKDRLEIGDKDAVCGSRYDTKEYFSDKGTLILKFVSDKDITGRGYRIFVSRSSCQSEQPTIPSVPKWHTTNSDVEYTTTKRPTYNQGNKCCQTSYNSKQFTLASPNFPYSMSKPTECLFEIYKTNSNICRLRIHVQFFWLGRPSNNCPEGFLEIDGKFICGCQRDLKLIVPFGNEHTKILRFVSRGYERSSYSGFVMNFVQDECPKKYIPEDVKTNLTQEKFRFYNDQIKRVAWPNKSHDSVIEKLHLISENTEVIDDKPQVVRHVYFYAPPDFNRIPRDREETDYIDTSIVSTSFVQNSYSYNYCLNWNRLQFNALPLRNFPICKTDEVSEGNVEPRKCLELNHLRGYFKSPGYPFYYPGNMHICYRFVKEPGYCSIKIHMRDFNLQNSNACENDYLLFANQLRYCGSRLSNTISTLDLRDKPYEEITFVTDEFYCGRGFFGSYEQIPCQEKPITPAPIPCSRTIQDEMFTLDVYDYHESPCSFLIKKSKQYVCSVTLYFERFDLVCASESLVIDGTMYCGHLSGQSVKISVTDQDPVIIYKRISPAGVDGLRLRIKGVQTSEDCPYPEVPAERIFHIPSPRKIQLENNSKFLLKIDKHFKDICGVVTNTTEINLPETFCDFIMQNQKNITNCLPIKANSLFVPIDSHKIELKIQDVEKTEEIEFQEVDCDEVGHMVE</sequence>
<dbReference type="InterPro" id="IPR052129">
    <property type="entry name" value="Spermadhesin-Link_domain"/>
</dbReference>
<dbReference type="Proteomes" id="UP000007266">
    <property type="component" value="Linkage group 5"/>
</dbReference>
<keyword evidence="6" id="KW-1185">Reference proteome</keyword>
<dbReference type="Pfam" id="PF00431">
    <property type="entry name" value="CUB"/>
    <property type="match status" value="2"/>
</dbReference>
<dbReference type="EMBL" id="KQ971342">
    <property type="protein sequence ID" value="EFA03587.2"/>
    <property type="molecule type" value="Genomic_DNA"/>
</dbReference>
<name>D6WKF5_TRICA</name>
<feature type="chain" id="PRO_5007310675" evidence="3">
    <location>
        <begin position="25"/>
        <end position="765"/>
    </location>
</feature>
<organism evidence="5 6">
    <name type="scientific">Tribolium castaneum</name>
    <name type="common">Red flour beetle</name>
    <dbReference type="NCBI Taxonomy" id="7070"/>
    <lineage>
        <taxon>Eukaryota</taxon>
        <taxon>Metazoa</taxon>
        <taxon>Ecdysozoa</taxon>
        <taxon>Arthropoda</taxon>
        <taxon>Hexapoda</taxon>
        <taxon>Insecta</taxon>
        <taxon>Pterygota</taxon>
        <taxon>Neoptera</taxon>
        <taxon>Endopterygota</taxon>
        <taxon>Coleoptera</taxon>
        <taxon>Polyphaga</taxon>
        <taxon>Cucujiformia</taxon>
        <taxon>Tenebrionidae</taxon>
        <taxon>Tenebrionidae incertae sedis</taxon>
        <taxon>Tribolium</taxon>
    </lineage>
</organism>
<dbReference type="KEGG" id="tca:103312995"/>
<dbReference type="PANTHER" id="PTHR46908">
    <property type="entry name" value="CUBILIN-LIKE PROTEIN"/>
    <property type="match status" value="1"/>
</dbReference>
<dbReference type="OMA" id="CDYVVQR"/>
<reference evidence="5 6" key="2">
    <citation type="journal article" date="2010" name="Nucleic Acids Res.">
        <title>BeetleBase in 2010: revisions to provide comprehensive genomic information for Tribolium castaneum.</title>
        <authorList>
            <person name="Kim H.S."/>
            <person name="Murphy T."/>
            <person name="Xia J."/>
            <person name="Caragea D."/>
            <person name="Park Y."/>
            <person name="Beeman R.W."/>
            <person name="Lorenzen M.D."/>
            <person name="Butcher S."/>
            <person name="Manak J.R."/>
            <person name="Brown S.J."/>
        </authorList>
    </citation>
    <scope>GENOME REANNOTATION</scope>
    <source>
        <strain evidence="5 6">Georgia GA2</strain>
    </source>
</reference>
<accession>D6WKF5</accession>
<dbReference type="PROSITE" id="PS01180">
    <property type="entry name" value="CUB"/>
    <property type="match status" value="3"/>
</dbReference>
<dbReference type="CDD" id="cd00041">
    <property type="entry name" value="CUB"/>
    <property type="match status" value="2"/>
</dbReference>
<dbReference type="SMART" id="SM00042">
    <property type="entry name" value="CUB"/>
    <property type="match status" value="2"/>
</dbReference>
<evidence type="ECO:0000256" key="3">
    <source>
        <dbReference type="SAM" id="SignalP"/>
    </source>
</evidence>
<evidence type="ECO:0000313" key="5">
    <source>
        <dbReference type="EMBL" id="EFA03587.2"/>
    </source>
</evidence>
<dbReference type="eggNOG" id="ENOG502S77B">
    <property type="taxonomic scope" value="Eukaryota"/>
</dbReference>
<protein>
    <submittedName>
        <fullName evidence="5">Cubilin-like Protein</fullName>
    </submittedName>
</protein>
<reference evidence="5 6" key="1">
    <citation type="journal article" date="2008" name="Nature">
        <title>The genome of the model beetle and pest Tribolium castaneum.</title>
        <authorList>
            <consortium name="Tribolium Genome Sequencing Consortium"/>
            <person name="Richards S."/>
            <person name="Gibbs R.A."/>
            <person name="Weinstock G.M."/>
            <person name="Brown S.J."/>
            <person name="Denell R."/>
            <person name="Beeman R.W."/>
            <person name="Gibbs R."/>
            <person name="Beeman R.W."/>
            <person name="Brown S.J."/>
            <person name="Bucher G."/>
            <person name="Friedrich M."/>
            <person name="Grimmelikhuijzen C.J."/>
            <person name="Klingler M."/>
            <person name="Lorenzen M."/>
            <person name="Richards S."/>
            <person name="Roth S."/>
            <person name="Schroder R."/>
            <person name="Tautz D."/>
            <person name="Zdobnov E.M."/>
            <person name="Muzny D."/>
            <person name="Gibbs R.A."/>
            <person name="Weinstock G.M."/>
            <person name="Attaway T."/>
            <person name="Bell S."/>
            <person name="Buhay C.J."/>
            <person name="Chandrabose M.N."/>
            <person name="Chavez D."/>
            <person name="Clerk-Blankenburg K.P."/>
            <person name="Cree A."/>
            <person name="Dao M."/>
            <person name="Davis C."/>
            <person name="Chacko J."/>
            <person name="Dinh H."/>
            <person name="Dugan-Rocha S."/>
            <person name="Fowler G."/>
            <person name="Garner T.T."/>
            <person name="Garnes J."/>
            <person name="Gnirke A."/>
            <person name="Hawes A."/>
            <person name="Hernandez J."/>
            <person name="Hines S."/>
            <person name="Holder M."/>
            <person name="Hume J."/>
            <person name="Jhangiani S.N."/>
            <person name="Joshi V."/>
            <person name="Khan Z.M."/>
            <person name="Jackson L."/>
            <person name="Kovar C."/>
            <person name="Kowis A."/>
            <person name="Lee S."/>
            <person name="Lewis L.R."/>
            <person name="Margolis J."/>
            <person name="Morgan M."/>
            <person name="Nazareth L.V."/>
            <person name="Nguyen N."/>
            <person name="Okwuonu G."/>
            <person name="Parker D."/>
            <person name="Richards S."/>
            <person name="Ruiz S.J."/>
            <person name="Santibanez J."/>
            <person name="Savard J."/>
            <person name="Scherer S.E."/>
            <person name="Schneider B."/>
            <person name="Sodergren E."/>
            <person name="Tautz D."/>
            <person name="Vattahil S."/>
            <person name="Villasana D."/>
            <person name="White C.S."/>
            <person name="Wright R."/>
            <person name="Park Y."/>
            <person name="Beeman R.W."/>
            <person name="Lord J."/>
            <person name="Oppert B."/>
            <person name="Lorenzen M."/>
            <person name="Brown S."/>
            <person name="Wang L."/>
            <person name="Savard J."/>
            <person name="Tautz D."/>
            <person name="Richards S."/>
            <person name="Weinstock G."/>
            <person name="Gibbs R.A."/>
            <person name="Liu Y."/>
            <person name="Worley K."/>
            <person name="Weinstock G."/>
            <person name="Elsik C.G."/>
            <person name="Reese J.T."/>
            <person name="Elhaik E."/>
            <person name="Landan G."/>
            <person name="Graur D."/>
            <person name="Arensburger P."/>
            <person name="Atkinson P."/>
            <person name="Beeman R.W."/>
            <person name="Beidler J."/>
            <person name="Brown S.J."/>
            <person name="Demuth J.P."/>
            <person name="Drury D.W."/>
            <person name="Du Y.Z."/>
            <person name="Fujiwara H."/>
            <person name="Lorenzen M."/>
            <person name="Maselli V."/>
            <person name="Osanai M."/>
            <person name="Park Y."/>
            <person name="Robertson H.M."/>
            <person name="Tu Z."/>
            <person name="Wang J.J."/>
            <person name="Wang S."/>
            <person name="Richards S."/>
            <person name="Song H."/>
            <person name="Zhang L."/>
            <person name="Sodergren E."/>
            <person name="Werner D."/>
            <person name="Stanke M."/>
            <person name="Morgenstern B."/>
            <person name="Solovyev V."/>
            <person name="Kosarev P."/>
            <person name="Brown G."/>
            <person name="Chen H.C."/>
            <person name="Ermolaeva O."/>
            <person name="Hlavina W."/>
            <person name="Kapustin Y."/>
            <person name="Kiryutin B."/>
            <person name="Kitts P."/>
            <person name="Maglott D."/>
            <person name="Pruitt K."/>
            <person name="Sapojnikov V."/>
            <person name="Souvorov A."/>
            <person name="Mackey A.J."/>
            <person name="Waterhouse R.M."/>
            <person name="Wyder S."/>
            <person name="Zdobnov E.M."/>
            <person name="Zdobnov E.M."/>
            <person name="Wyder S."/>
            <person name="Kriventseva E.V."/>
            <person name="Kadowaki T."/>
            <person name="Bork P."/>
            <person name="Aranda M."/>
            <person name="Bao R."/>
            <person name="Beermann A."/>
            <person name="Berns N."/>
            <person name="Bolognesi R."/>
            <person name="Bonneton F."/>
            <person name="Bopp D."/>
            <person name="Brown S.J."/>
            <person name="Bucher G."/>
            <person name="Butts T."/>
            <person name="Chaumot A."/>
            <person name="Denell R.E."/>
            <person name="Ferrier D.E."/>
            <person name="Friedrich M."/>
            <person name="Gordon C.M."/>
            <person name="Jindra M."/>
            <person name="Klingler M."/>
            <person name="Lan Q."/>
            <person name="Lattorff H.M."/>
            <person name="Laudet V."/>
            <person name="von Levetsow C."/>
            <person name="Liu Z."/>
            <person name="Lutz R."/>
            <person name="Lynch J.A."/>
            <person name="da Fonseca R.N."/>
            <person name="Posnien N."/>
            <person name="Reuter R."/>
            <person name="Roth S."/>
            <person name="Savard J."/>
            <person name="Schinko J.B."/>
            <person name="Schmitt C."/>
            <person name="Schoppmeier M."/>
            <person name="Schroder R."/>
            <person name="Shippy T.D."/>
            <person name="Simonnet F."/>
            <person name="Marques-Souza H."/>
            <person name="Tautz D."/>
            <person name="Tomoyasu Y."/>
            <person name="Trauner J."/>
            <person name="Van der Zee M."/>
            <person name="Vervoort M."/>
            <person name="Wittkopp N."/>
            <person name="Wimmer E.A."/>
            <person name="Yang X."/>
            <person name="Jones A.K."/>
            <person name="Sattelle D.B."/>
            <person name="Ebert P.R."/>
            <person name="Nelson D."/>
            <person name="Scott J.G."/>
            <person name="Beeman R.W."/>
            <person name="Muthukrishnan S."/>
            <person name="Kramer K.J."/>
            <person name="Arakane Y."/>
            <person name="Beeman R.W."/>
            <person name="Zhu Q."/>
            <person name="Hogenkamp D."/>
            <person name="Dixit R."/>
            <person name="Oppert B."/>
            <person name="Jiang H."/>
            <person name="Zou Z."/>
            <person name="Marshall J."/>
            <person name="Elpidina E."/>
            <person name="Vinokurov K."/>
            <person name="Oppert C."/>
            <person name="Zou Z."/>
            <person name="Evans J."/>
            <person name="Lu Z."/>
            <person name="Zhao P."/>
            <person name="Sumathipala N."/>
            <person name="Altincicek B."/>
            <person name="Vilcinskas A."/>
            <person name="Williams M."/>
            <person name="Hultmark D."/>
            <person name="Hetru C."/>
            <person name="Jiang H."/>
            <person name="Grimmelikhuijzen C.J."/>
            <person name="Hauser F."/>
            <person name="Cazzamali G."/>
            <person name="Williamson M."/>
            <person name="Park Y."/>
            <person name="Li B."/>
            <person name="Tanaka Y."/>
            <person name="Predel R."/>
            <person name="Neupert S."/>
            <person name="Schachtner J."/>
            <person name="Verleyen P."/>
            <person name="Raible F."/>
            <person name="Bork P."/>
            <person name="Friedrich M."/>
            <person name="Walden K.K."/>
            <person name="Robertson H.M."/>
            <person name="Angeli S."/>
            <person name="Foret S."/>
            <person name="Bucher G."/>
            <person name="Schuetz S."/>
            <person name="Maleszka R."/>
            <person name="Wimmer E.A."/>
            <person name="Beeman R.W."/>
            <person name="Lorenzen M."/>
            <person name="Tomoyasu Y."/>
            <person name="Miller S.C."/>
            <person name="Grossmann D."/>
            <person name="Bucher G."/>
        </authorList>
    </citation>
    <scope>NUCLEOTIDE SEQUENCE [LARGE SCALE GENOMIC DNA]</scope>
    <source>
        <strain evidence="5 6">Georgia GA2</strain>
    </source>
</reference>
<dbReference type="PANTHER" id="PTHR46908:SF4">
    <property type="entry name" value="TUMOR NECROSIS FACTOR-INDUCIBLE GENE 6 PROTEIN"/>
    <property type="match status" value="1"/>
</dbReference>
<proteinExistence type="predicted"/>
<dbReference type="InParanoid" id="D6WKF5"/>
<dbReference type="Gene3D" id="2.60.120.290">
    <property type="entry name" value="Spermadhesin, CUB domain"/>
    <property type="match status" value="3"/>
</dbReference>
<evidence type="ECO:0000256" key="2">
    <source>
        <dbReference type="PROSITE-ProRule" id="PRU00059"/>
    </source>
</evidence>
<evidence type="ECO:0000256" key="1">
    <source>
        <dbReference type="ARBA" id="ARBA00023157"/>
    </source>
</evidence>
<comment type="caution">
    <text evidence="2">Lacks conserved residue(s) required for the propagation of feature annotation.</text>
</comment>
<evidence type="ECO:0000313" key="6">
    <source>
        <dbReference type="Proteomes" id="UP000007266"/>
    </source>
</evidence>